<reference evidence="4" key="1">
    <citation type="submission" date="2016-07" db="EMBL/GenBank/DDBJ databases">
        <title>Multiple horizontal gene transfer events from other fungi enriched the ability of initially mycotrophic Trichoderma (Ascomycota) to feed on dead plant biomass.</title>
        <authorList>
            <consortium name="DOE Joint Genome Institute"/>
            <person name="Atanasova L."/>
            <person name="Chenthamara K."/>
            <person name="Zhang J."/>
            <person name="Grujic M."/>
            <person name="Henrissat B."/>
            <person name="Kuo A."/>
            <person name="Aerts A."/>
            <person name="Salamov A."/>
            <person name="Lipzen A."/>
            <person name="Labutti K."/>
            <person name="Barry K."/>
            <person name="Miao Y."/>
            <person name="Rahimi M.J."/>
            <person name="Shen Q."/>
            <person name="Grigoriev I.V."/>
            <person name="Kubicek C.P."/>
            <person name="Druzhinina I.S."/>
        </authorList>
    </citation>
    <scope>NUCLEOTIDE SEQUENCE [LARGE SCALE GENOMIC DNA]</scope>
    <source>
        <strain evidence="4">TUCIM 6016</strain>
    </source>
</reference>
<feature type="compositionally biased region" description="Polar residues" evidence="1">
    <location>
        <begin position="185"/>
        <end position="201"/>
    </location>
</feature>
<organism evidence="3 4">
    <name type="scientific">Trichoderma citrinoviride</name>
    <dbReference type="NCBI Taxonomy" id="58853"/>
    <lineage>
        <taxon>Eukaryota</taxon>
        <taxon>Fungi</taxon>
        <taxon>Dikarya</taxon>
        <taxon>Ascomycota</taxon>
        <taxon>Pezizomycotina</taxon>
        <taxon>Sordariomycetes</taxon>
        <taxon>Hypocreomycetidae</taxon>
        <taxon>Hypocreales</taxon>
        <taxon>Hypocreaceae</taxon>
        <taxon>Trichoderma</taxon>
    </lineage>
</organism>
<dbReference type="AlphaFoldDB" id="A0A2T4B2U2"/>
<dbReference type="EMBL" id="KZ680218">
    <property type="protein sequence ID" value="PTB63646.1"/>
    <property type="molecule type" value="Genomic_DNA"/>
</dbReference>
<feature type="compositionally biased region" description="Polar residues" evidence="1">
    <location>
        <begin position="168"/>
        <end position="178"/>
    </location>
</feature>
<dbReference type="RefSeq" id="XP_024746966.1">
    <property type="nucleotide sequence ID" value="XM_024897503.1"/>
</dbReference>
<feature type="domain" description="NACHT-NTPase and P-loop NTPases N-terminal" evidence="2">
    <location>
        <begin position="12"/>
        <end position="131"/>
    </location>
</feature>
<evidence type="ECO:0000259" key="2">
    <source>
        <dbReference type="Pfam" id="PF17107"/>
    </source>
</evidence>
<protein>
    <recommendedName>
        <fullName evidence="2">NACHT-NTPase and P-loop NTPases N-terminal domain-containing protein</fullName>
    </recommendedName>
</protein>
<sequence length="216" mass="23509">MEPRRLLDSALVTIQAILSQYENEMEELANPPLESREVQQYLSLTQTALHYARDHQAWDESSQAAVCSLITSIEKRAKMLQGIFSQVAEDAGQHTSDRSVSDSYHFTLSKLGKSYSVEALMLGILKDLDALFANQLLVPASSNLAAELKDAIDVMSKVASSLKDGDTRSSGTSFTQHIASGGTGHQSHYSGQGQHINTGSGAMNNYHATSMNFGRK</sequence>
<dbReference type="GeneID" id="36605621"/>
<dbReference type="Proteomes" id="UP000241546">
    <property type="component" value="Unassembled WGS sequence"/>
</dbReference>
<feature type="region of interest" description="Disordered" evidence="1">
    <location>
        <begin position="165"/>
        <end position="201"/>
    </location>
</feature>
<name>A0A2T4B2U2_9HYPO</name>
<evidence type="ECO:0000313" key="4">
    <source>
        <dbReference type="Proteomes" id="UP000241546"/>
    </source>
</evidence>
<proteinExistence type="predicted"/>
<dbReference type="InterPro" id="IPR031352">
    <property type="entry name" value="SesA"/>
</dbReference>
<evidence type="ECO:0000313" key="3">
    <source>
        <dbReference type="EMBL" id="PTB63646.1"/>
    </source>
</evidence>
<dbReference type="Pfam" id="PF17107">
    <property type="entry name" value="SesA"/>
    <property type="match status" value="1"/>
</dbReference>
<gene>
    <name evidence="3" type="ORF">BBK36DRAFT_143670</name>
</gene>
<accession>A0A2T4B2U2</accession>
<evidence type="ECO:0000256" key="1">
    <source>
        <dbReference type="SAM" id="MobiDB-lite"/>
    </source>
</evidence>
<dbReference type="OrthoDB" id="195446at2759"/>
<keyword evidence="4" id="KW-1185">Reference proteome</keyword>